<dbReference type="InterPro" id="IPR001841">
    <property type="entry name" value="Znf_RING"/>
</dbReference>
<keyword evidence="8" id="KW-1185">Reference proteome</keyword>
<evidence type="ECO:0000256" key="1">
    <source>
        <dbReference type="ARBA" id="ARBA00022771"/>
    </source>
</evidence>
<accession>A0AAD8FIP2</accession>
<dbReference type="Gene3D" id="3.30.710.10">
    <property type="entry name" value="Potassium Channel Kv1.1, Chain A"/>
    <property type="match status" value="1"/>
</dbReference>
<organism evidence="7 8">
    <name type="scientific">Biomphalaria pfeifferi</name>
    <name type="common">Bloodfluke planorb</name>
    <name type="synonym">Freshwater snail</name>
    <dbReference type="NCBI Taxonomy" id="112525"/>
    <lineage>
        <taxon>Eukaryota</taxon>
        <taxon>Metazoa</taxon>
        <taxon>Spiralia</taxon>
        <taxon>Lophotrochozoa</taxon>
        <taxon>Mollusca</taxon>
        <taxon>Gastropoda</taxon>
        <taxon>Heterobranchia</taxon>
        <taxon>Euthyneura</taxon>
        <taxon>Panpulmonata</taxon>
        <taxon>Hygrophila</taxon>
        <taxon>Lymnaeoidea</taxon>
        <taxon>Planorbidae</taxon>
        <taxon>Biomphalaria</taxon>
    </lineage>
</organism>
<evidence type="ECO:0000259" key="5">
    <source>
        <dbReference type="PROSITE" id="PS50089"/>
    </source>
</evidence>
<dbReference type="Gene3D" id="1.25.40.420">
    <property type="match status" value="1"/>
</dbReference>
<dbReference type="SMART" id="SM00184">
    <property type="entry name" value="RING"/>
    <property type="match status" value="1"/>
</dbReference>
<protein>
    <submittedName>
        <fullName evidence="7">BTB/POZ domain-containing protein 17</fullName>
    </submittedName>
</protein>
<dbReference type="Pfam" id="PF07707">
    <property type="entry name" value="BACK"/>
    <property type="match status" value="1"/>
</dbReference>
<sequence length="856" mass="97323">MSTRGRPILYRVSSMDFMDSGIVAEDVIITSMTGNGQIIRSLSTSVKRRRESSTPDASGKSQRISQGRSGRRETITPRIRATQTVVSAQKDIGTQIISRVDADQDTARAFKRDVKPRRDCHTVQASTHVSKQEVKSRMDSDIVKDLLDMGVPEKEIKKAIKKKLKLAGEDFSNADELFQAVLDLSVDSHTEGTRETSQDVAEKITAAMNSEIVKAVLEMDVPEPRIRETIKKQLEENGAEFHNVEDLLQAIFSSDLEVQECPEGATGGASLEVNQDTLKLMEENRLLKEQKQCKICMEEDACMVFLPCGHLITCSTCASVVRQCPILNIAFDLRKRRLAFLYLTLFTYTPEFFIGNVSSFNMRRAEMEDPPKKKMHKGESSASTAAEMIDDSKAFVERFSLLFDSSCFSDVRLRVGEQSYYGHRFILAAASKVFEAMFGDSSAWEESRQQEIRLVEEEACQAVFYDFLRYFYSASINMTTDKALPLLLLADKYNVQSLRNACVEYMMKHIEELPDKNKTLTWYHYSKLTGPEKLRDTCKNFIVSNFNVILDAADWVEMEREELVDFIGMSELCVESEKKLWEKVEQWLVADNNMDNCRDNVETIVPCMRFCKMTPTELLAIESSPLMPLFPDILKDKLAIAYRYHSLASNGIFLPTDQVPFRNYTSPMYAMRFPFELKNYANIPKIESRVCLSCQVPYLPSLEMETKKASRYAQFQVNFYPKGHFSTISLYGNFMGRQNDNVTLKISRQHVPVTVSPPHESKPYPPMLVEATLQLYSKKKELRFVGLTLTQTHIFTSKTPELVVDNVLDLARLKAEDSPFIVEGSLSGACFIKIQQVGDHLLEDFSRVTAENSDIH</sequence>
<proteinExistence type="predicted"/>
<dbReference type="PANTHER" id="PTHR24410:SF41">
    <property type="entry name" value="HL07962P"/>
    <property type="match status" value="1"/>
</dbReference>
<dbReference type="InterPro" id="IPR011705">
    <property type="entry name" value="BACK"/>
</dbReference>
<dbReference type="Pfam" id="PF13920">
    <property type="entry name" value="zf-C3HC4_3"/>
    <property type="match status" value="1"/>
</dbReference>
<dbReference type="Proteomes" id="UP001233172">
    <property type="component" value="Unassembled WGS sequence"/>
</dbReference>
<dbReference type="InterPro" id="IPR056184">
    <property type="entry name" value="TRAF_BTBD17"/>
</dbReference>
<evidence type="ECO:0000256" key="3">
    <source>
        <dbReference type="PROSITE-ProRule" id="PRU00175"/>
    </source>
</evidence>
<dbReference type="CDD" id="cd18493">
    <property type="entry name" value="BACK_BTBD17"/>
    <property type="match status" value="1"/>
</dbReference>
<dbReference type="InterPro" id="IPR013083">
    <property type="entry name" value="Znf_RING/FYVE/PHD"/>
</dbReference>
<dbReference type="InterPro" id="IPR000210">
    <property type="entry name" value="BTB/POZ_dom"/>
</dbReference>
<feature type="domain" description="RING-type" evidence="5">
    <location>
        <begin position="293"/>
        <end position="328"/>
    </location>
</feature>
<keyword evidence="1 3" id="KW-0479">Metal-binding</keyword>
<feature type="domain" description="BTB" evidence="6">
    <location>
        <begin position="409"/>
        <end position="480"/>
    </location>
</feature>
<dbReference type="CDD" id="cd16510">
    <property type="entry name" value="RING-HC_IAPs"/>
    <property type="match status" value="1"/>
</dbReference>
<dbReference type="EMBL" id="JASAOG010000017">
    <property type="protein sequence ID" value="KAK0064579.1"/>
    <property type="molecule type" value="Genomic_DNA"/>
</dbReference>
<name>A0AAD8FIP2_BIOPF</name>
<dbReference type="Pfam" id="PF23651">
    <property type="entry name" value="TRAF_BTBD17"/>
    <property type="match status" value="1"/>
</dbReference>
<keyword evidence="2" id="KW-0862">Zinc</keyword>
<dbReference type="Gene3D" id="1.10.8.10">
    <property type="entry name" value="DNA helicase RuvA subunit, C-terminal domain"/>
    <property type="match status" value="2"/>
</dbReference>
<feature type="compositionally biased region" description="Low complexity" evidence="4">
    <location>
        <begin position="58"/>
        <end position="68"/>
    </location>
</feature>
<dbReference type="InterPro" id="IPR051481">
    <property type="entry name" value="BTB-POZ/Galectin-3-binding"/>
</dbReference>
<dbReference type="PANTHER" id="PTHR24410">
    <property type="entry name" value="HL07962P-RELATED"/>
    <property type="match status" value="1"/>
</dbReference>
<dbReference type="SUPFAM" id="SSF54695">
    <property type="entry name" value="POZ domain"/>
    <property type="match status" value="1"/>
</dbReference>
<dbReference type="AlphaFoldDB" id="A0AAD8FIP2"/>
<dbReference type="SMART" id="SM00225">
    <property type="entry name" value="BTB"/>
    <property type="match status" value="1"/>
</dbReference>
<evidence type="ECO:0000259" key="6">
    <source>
        <dbReference type="PROSITE" id="PS50097"/>
    </source>
</evidence>
<dbReference type="Pfam" id="PF00651">
    <property type="entry name" value="BTB"/>
    <property type="match status" value="1"/>
</dbReference>
<feature type="region of interest" description="Disordered" evidence="4">
    <location>
        <begin position="43"/>
        <end position="73"/>
    </location>
</feature>
<dbReference type="PROSITE" id="PS50097">
    <property type="entry name" value="BTB"/>
    <property type="match status" value="1"/>
</dbReference>
<evidence type="ECO:0000256" key="4">
    <source>
        <dbReference type="SAM" id="MobiDB-lite"/>
    </source>
</evidence>
<dbReference type="CDD" id="cd18292">
    <property type="entry name" value="BTB_POZ_BTBD17"/>
    <property type="match status" value="1"/>
</dbReference>
<keyword evidence="1 3" id="KW-0863">Zinc-finger</keyword>
<dbReference type="Gene3D" id="3.30.40.10">
    <property type="entry name" value="Zinc/RING finger domain, C3HC4 (zinc finger)"/>
    <property type="match status" value="1"/>
</dbReference>
<dbReference type="GO" id="GO:0008270">
    <property type="term" value="F:zinc ion binding"/>
    <property type="evidence" value="ECO:0007669"/>
    <property type="project" value="UniProtKB-KW"/>
</dbReference>
<evidence type="ECO:0000313" key="7">
    <source>
        <dbReference type="EMBL" id="KAK0064579.1"/>
    </source>
</evidence>
<evidence type="ECO:0000313" key="8">
    <source>
        <dbReference type="Proteomes" id="UP001233172"/>
    </source>
</evidence>
<reference evidence="7" key="2">
    <citation type="submission" date="2023-04" db="EMBL/GenBank/DDBJ databases">
        <authorList>
            <person name="Bu L."/>
            <person name="Lu L."/>
            <person name="Laidemitt M.R."/>
            <person name="Zhang S.M."/>
            <person name="Mutuku M."/>
            <person name="Mkoji G."/>
            <person name="Steinauer M."/>
            <person name="Loker E.S."/>
        </authorList>
    </citation>
    <scope>NUCLEOTIDE SEQUENCE</scope>
    <source>
        <strain evidence="7">KasaAsao</strain>
        <tissue evidence="7">Whole Snail</tissue>
    </source>
</reference>
<evidence type="ECO:0000256" key="2">
    <source>
        <dbReference type="ARBA" id="ARBA00022833"/>
    </source>
</evidence>
<dbReference type="PROSITE" id="PS50089">
    <property type="entry name" value="ZF_RING_2"/>
    <property type="match status" value="1"/>
</dbReference>
<dbReference type="InterPro" id="IPR011333">
    <property type="entry name" value="SKP1/BTB/POZ_sf"/>
</dbReference>
<reference evidence="7" key="1">
    <citation type="journal article" date="2023" name="PLoS Negl. Trop. Dis.">
        <title>A genome sequence for Biomphalaria pfeifferi, the major vector snail for the human-infecting parasite Schistosoma mansoni.</title>
        <authorList>
            <person name="Bu L."/>
            <person name="Lu L."/>
            <person name="Laidemitt M.R."/>
            <person name="Zhang S.M."/>
            <person name="Mutuku M."/>
            <person name="Mkoji G."/>
            <person name="Steinauer M."/>
            <person name="Loker E.S."/>
        </authorList>
    </citation>
    <scope>NUCLEOTIDE SEQUENCE</scope>
    <source>
        <strain evidence="7">KasaAsao</strain>
    </source>
</reference>
<dbReference type="SMART" id="SM00875">
    <property type="entry name" value="BACK"/>
    <property type="match status" value="1"/>
</dbReference>
<gene>
    <name evidence="7" type="ORF">Bpfe_006238</name>
</gene>
<comment type="caution">
    <text evidence="7">The sequence shown here is derived from an EMBL/GenBank/DDBJ whole genome shotgun (WGS) entry which is preliminary data.</text>
</comment>